<dbReference type="SMART" id="SM00646">
    <property type="entry name" value="Ami_3"/>
    <property type="match status" value="1"/>
</dbReference>
<dbReference type="Proteomes" id="UP000190285">
    <property type="component" value="Unassembled WGS sequence"/>
</dbReference>
<dbReference type="Pfam" id="PF08486">
    <property type="entry name" value="SpoIID"/>
    <property type="match status" value="1"/>
</dbReference>
<reference evidence="3 4" key="1">
    <citation type="submission" date="2017-02" db="EMBL/GenBank/DDBJ databases">
        <authorList>
            <person name="Peterson S.W."/>
        </authorList>
    </citation>
    <scope>NUCLEOTIDE SEQUENCE [LARGE SCALE GENOMIC DNA]</scope>
    <source>
        <strain evidence="3 4">M1</strain>
    </source>
</reference>
<dbReference type="EMBL" id="FUZT01000003">
    <property type="protein sequence ID" value="SKC58623.1"/>
    <property type="molecule type" value="Genomic_DNA"/>
</dbReference>
<keyword evidence="1" id="KW-0378">Hydrolase</keyword>
<evidence type="ECO:0000313" key="3">
    <source>
        <dbReference type="EMBL" id="SKC58623.1"/>
    </source>
</evidence>
<evidence type="ECO:0000256" key="1">
    <source>
        <dbReference type="ARBA" id="ARBA00022801"/>
    </source>
</evidence>
<evidence type="ECO:0000259" key="2">
    <source>
        <dbReference type="SMART" id="SM00646"/>
    </source>
</evidence>
<dbReference type="GO" id="GO:0030435">
    <property type="term" value="P:sporulation resulting in formation of a cellular spore"/>
    <property type="evidence" value="ECO:0007669"/>
    <property type="project" value="InterPro"/>
</dbReference>
<evidence type="ECO:0000313" key="4">
    <source>
        <dbReference type="Proteomes" id="UP000190285"/>
    </source>
</evidence>
<dbReference type="NCBIfam" id="TIGR02870">
    <property type="entry name" value="spore_II_D"/>
    <property type="match status" value="1"/>
</dbReference>
<protein>
    <submittedName>
        <fullName evidence="3">Stage II sporulation protein D</fullName>
    </submittedName>
</protein>
<dbReference type="InterPro" id="IPR014225">
    <property type="entry name" value="Spore_II_D_firmicutes"/>
</dbReference>
<dbReference type="Pfam" id="PF01520">
    <property type="entry name" value="Amidase_3"/>
    <property type="match status" value="1"/>
</dbReference>
<dbReference type="NCBIfam" id="TIGR02669">
    <property type="entry name" value="SpoIID_LytB"/>
    <property type="match status" value="1"/>
</dbReference>
<keyword evidence="4" id="KW-1185">Reference proteome</keyword>
<dbReference type="PANTHER" id="PTHR30404">
    <property type="entry name" value="N-ACETYLMURAMOYL-L-ALANINE AMIDASE"/>
    <property type="match status" value="1"/>
</dbReference>
<proteinExistence type="predicted"/>
<dbReference type="Gene3D" id="3.40.630.40">
    <property type="entry name" value="Zn-dependent exopeptidases"/>
    <property type="match status" value="1"/>
</dbReference>
<dbReference type="AlphaFoldDB" id="A0A1T5K4N5"/>
<dbReference type="CDD" id="cd02696">
    <property type="entry name" value="MurNAc-LAA"/>
    <property type="match status" value="1"/>
</dbReference>
<dbReference type="STRING" id="36842.SAMN02194393_01618"/>
<accession>A0A1T5K4N5</accession>
<dbReference type="InterPro" id="IPR013486">
    <property type="entry name" value="SpoIID/LytB"/>
</dbReference>
<dbReference type="GO" id="GO:0009253">
    <property type="term" value="P:peptidoglycan catabolic process"/>
    <property type="evidence" value="ECO:0007669"/>
    <property type="project" value="InterPro"/>
</dbReference>
<dbReference type="InterPro" id="IPR002508">
    <property type="entry name" value="MurNAc-LAA_cat"/>
</dbReference>
<gene>
    <name evidence="3" type="ORF">SAMN02194393_01618</name>
</gene>
<organism evidence="3 4">
    <name type="scientific">Maledivibacter halophilus</name>
    <dbReference type="NCBI Taxonomy" id="36842"/>
    <lineage>
        <taxon>Bacteria</taxon>
        <taxon>Bacillati</taxon>
        <taxon>Bacillota</taxon>
        <taxon>Clostridia</taxon>
        <taxon>Peptostreptococcales</taxon>
        <taxon>Caminicellaceae</taxon>
        <taxon>Maledivibacter</taxon>
    </lineage>
</organism>
<sequence>MKNSENLVLIKVYDKKANALINRSIDEFIPELVAAQINIDFELEAIKAQTIIARTALIRKARIFGGEGCTKHIDADFCTEGHCGPWISKEKLKSKWGKNFQKNWEKLVRANEETRYLIMTIKNKVINPRYHPTCGGSTENSENVEDYNVLYLRKVLCNYCTSSPYWENFKDVSIDEIEEKFNIKLGKTSPINEANIDNIIEVIERDEEGRVKKIKLGDKVFKGTEFCKCLGLDSTRFGWRPTALRFETRGKGHGLGLCQYGANEIAKQGQKAEEILRYYYTGIDIKKYEKPDKNKPINNKVIVIDPGHGGKENTGVIGELGLIEKDITLSISQELKKELEDLGAQVILTRYTDEYISLNKRAKIANEIRPNFFISIHMNSFTNSNIAGTEIYHYRGDKEGENIANFIIKNMAEKIGSVNRGVKVADFYLLKTVTKSAIHIEVEYLTNLEEEKKLMECDYSKKIAQSIANGITEYYQYQI</sequence>
<dbReference type="GO" id="GO:0030288">
    <property type="term" value="C:outer membrane-bounded periplasmic space"/>
    <property type="evidence" value="ECO:0007669"/>
    <property type="project" value="TreeGrafter"/>
</dbReference>
<dbReference type="InterPro" id="IPR050695">
    <property type="entry name" value="N-acetylmuramoyl_amidase_3"/>
</dbReference>
<dbReference type="InterPro" id="IPR013693">
    <property type="entry name" value="SpoIID/LytB_N"/>
</dbReference>
<dbReference type="SUPFAM" id="SSF53187">
    <property type="entry name" value="Zn-dependent exopeptidases"/>
    <property type="match status" value="1"/>
</dbReference>
<dbReference type="GO" id="GO:0008745">
    <property type="term" value="F:N-acetylmuramoyl-L-alanine amidase activity"/>
    <property type="evidence" value="ECO:0007669"/>
    <property type="project" value="InterPro"/>
</dbReference>
<dbReference type="PANTHER" id="PTHR30404:SF0">
    <property type="entry name" value="N-ACETYLMURAMOYL-L-ALANINE AMIDASE AMIC"/>
    <property type="match status" value="1"/>
</dbReference>
<feature type="domain" description="MurNAc-LAA" evidence="2">
    <location>
        <begin position="362"/>
        <end position="472"/>
    </location>
</feature>
<dbReference type="OrthoDB" id="9794671at2"/>
<dbReference type="RefSeq" id="WP_079490718.1">
    <property type="nucleotide sequence ID" value="NZ_FUZT01000003.1"/>
</dbReference>
<name>A0A1T5K4N5_9FIRM</name>